<dbReference type="Proteomes" id="UP000019116">
    <property type="component" value="Chromosome 2A"/>
</dbReference>
<reference evidence="2" key="2">
    <citation type="submission" date="2018-10" db="UniProtKB">
        <authorList>
            <consortium name="EnsemblPlants"/>
        </authorList>
    </citation>
    <scope>IDENTIFICATION</scope>
</reference>
<evidence type="ECO:0000313" key="2">
    <source>
        <dbReference type="EnsemblPlants" id="TraesCS2A02G077300.1"/>
    </source>
</evidence>
<dbReference type="SUPFAM" id="SSF54001">
    <property type="entry name" value="Cysteine proteinases"/>
    <property type="match status" value="1"/>
</dbReference>
<dbReference type="InterPro" id="IPR038765">
    <property type="entry name" value="Papain-like_cys_pep_sf"/>
</dbReference>
<dbReference type="GeneID" id="123184552"/>
<protein>
    <recommendedName>
        <fullName evidence="4">Ubiquitin-like protease family profile domain-containing protein</fullName>
    </recommendedName>
</protein>
<organism evidence="2">
    <name type="scientific">Triticum aestivum</name>
    <name type="common">Wheat</name>
    <dbReference type="NCBI Taxonomy" id="4565"/>
    <lineage>
        <taxon>Eukaryota</taxon>
        <taxon>Viridiplantae</taxon>
        <taxon>Streptophyta</taxon>
        <taxon>Embryophyta</taxon>
        <taxon>Tracheophyta</taxon>
        <taxon>Spermatophyta</taxon>
        <taxon>Magnoliopsida</taxon>
        <taxon>Liliopsida</taxon>
        <taxon>Poales</taxon>
        <taxon>Poaceae</taxon>
        <taxon>BOP clade</taxon>
        <taxon>Pooideae</taxon>
        <taxon>Triticodae</taxon>
        <taxon>Triticeae</taxon>
        <taxon>Triticinae</taxon>
        <taxon>Triticum</taxon>
    </lineage>
</organism>
<dbReference type="STRING" id="4565.A0A3B6ASA1"/>
<dbReference type="Gramene" id="TraesCS2A03G0150900.1">
    <property type="protein sequence ID" value="TraesCS2A03G0150900.1.CDS"/>
    <property type="gene ID" value="TraesCS2A03G0150900"/>
</dbReference>
<proteinExistence type="predicted"/>
<dbReference type="RefSeq" id="XP_044452583.1">
    <property type="nucleotide sequence ID" value="XM_044596648.1"/>
</dbReference>
<accession>A0A3B6ASA1</accession>
<keyword evidence="3" id="KW-1185">Reference proteome</keyword>
<feature type="compositionally biased region" description="Polar residues" evidence="1">
    <location>
        <begin position="111"/>
        <end position="120"/>
    </location>
</feature>
<dbReference type="AlphaFoldDB" id="A0A3B6ASA1"/>
<dbReference type="EnsemblPlants" id="TraesCS2A02G077300.1">
    <property type="protein sequence ID" value="TraesCS2A02G077300.1"/>
    <property type="gene ID" value="TraesCS2A02G077300"/>
</dbReference>
<name>A0A3B6ASA1_WHEAT</name>
<evidence type="ECO:0000256" key="1">
    <source>
        <dbReference type="SAM" id="MobiDB-lite"/>
    </source>
</evidence>
<feature type="region of interest" description="Disordered" evidence="1">
    <location>
        <begin position="102"/>
        <end position="150"/>
    </location>
</feature>
<evidence type="ECO:0008006" key="4">
    <source>
        <dbReference type="Google" id="ProtNLM"/>
    </source>
</evidence>
<gene>
    <name evidence="2" type="primary">LOC123184552</name>
</gene>
<dbReference type="OrthoDB" id="10685849at2759"/>
<dbReference type="Gramene" id="TraesCS2A02G077300.1">
    <property type="protein sequence ID" value="TraesCS2A02G077300.1"/>
    <property type="gene ID" value="TraesCS2A02G077300"/>
</dbReference>
<dbReference type="Gene3D" id="3.40.395.10">
    <property type="entry name" value="Adenoviral Proteinase, Chain A"/>
    <property type="match status" value="1"/>
</dbReference>
<sequence>MNRMRAAGTSTGPVPGRIAASSCSSIDIKEASYIVLDKISKFTSRCEEVLLSTARKKEEENHRHFNGLNSLKNSAQHTIKREAKRVRDEFFSFFSIIERQDAETRTRRSDTSNNANSTGCRATPPMTDTAAPKAREAAETPPVSVRHRGNSNISPEVVEVSPRRFKRTSKKPKKVRFECEASDIMDITDSEDNTNMVNSPVPPFNPANTMGDCHVEGNSPNCNIVLDSLIREAERCNRAGKQFDESSAATNKSIMDIVPGTSSPDRVGGADVASTYPVCCTQDPNYHNNRQWDYPDGHPLLEETPSFDLGVITPPCNKSKSPSLVSIATMRDITRRDLFGAGDFGMSTPGSTNLGTPPTPFHIASASVDPTQQWQLVCDVSPVSCTRSVATGLLDFREEVGADCVNLNKPVEENSLSTPPPKRRVVPGPAGRSPFVTQYRLSERASGNATHLYLVFSQMSGAVLNNNWVVSPYPSYIELMGAILKKQLSVGRFIEIDLMNVFMRRFQQLENVWARKYGDSSWRHYLEPEFVSHVLCGGDFIRHDYGRNIFVGHHISHDVNRCPMMVLPVHHTHAWSTYIFDFPRRRTTILDPMINNGDRPADELRNEHIKIADELRAALMVCIAEYFDGWTPKTKGWQNWFPKLTTGPWVCTRASSGVVALHYARQWMGTKLQRTLSPGMSSTNLG</sequence>
<dbReference type="OMA" id="FTSRCEE"/>
<evidence type="ECO:0000313" key="3">
    <source>
        <dbReference type="Proteomes" id="UP000019116"/>
    </source>
</evidence>
<reference evidence="2" key="1">
    <citation type="submission" date="2018-08" db="EMBL/GenBank/DDBJ databases">
        <authorList>
            <person name="Rossello M."/>
        </authorList>
    </citation>
    <scope>NUCLEOTIDE SEQUENCE [LARGE SCALE GENOMIC DNA]</scope>
    <source>
        <strain evidence="2">cv. Chinese Spring</strain>
    </source>
</reference>